<feature type="signal peptide" evidence="1">
    <location>
        <begin position="1"/>
        <end position="17"/>
    </location>
</feature>
<reference evidence="2" key="1">
    <citation type="submission" date="2021-01" db="EMBL/GenBank/DDBJ databases">
        <authorList>
            <person name="Corre E."/>
            <person name="Pelletier E."/>
            <person name="Niang G."/>
            <person name="Scheremetjew M."/>
            <person name="Finn R."/>
            <person name="Kale V."/>
            <person name="Holt S."/>
            <person name="Cochrane G."/>
            <person name="Meng A."/>
            <person name="Brown T."/>
            <person name="Cohen L."/>
        </authorList>
    </citation>
    <scope>NUCLEOTIDE SEQUENCE</scope>
    <source>
        <strain evidence="2">UIO037</strain>
    </source>
</reference>
<name>A0A7S4M1L9_9EUKA</name>
<evidence type="ECO:0000256" key="1">
    <source>
        <dbReference type="SAM" id="SignalP"/>
    </source>
</evidence>
<evidence type="ECO:0008006" key="3">
    <source>
        <dbReference type="Google" id="ProtNLM"/>
    </source>
</evidence>
<gene>
    <name evidence="2" type="ORF">CPOL0286_LOCUS343</name>
</gene>
<evidence type="ECO:0000313" key="2">
    <source>
        <dbReference type="EMBL" id="CAE2194990.1"/>
    </source>
</evidence>
<protein>
    <recommendedName>
        <fullName evidence="3">Apple domain-containing protein</fullName>
    </recommendedName>
</protein>
<accession>A0A7S4M1L9</accession>
<proteinExistence type="predicted"/>
<dbReference type="AlphaFoldDB" id="A0A7S4M1L9"/>
<feature type="chain" id="PRO_5031068707" description="Apple domain-containing protein" evidence="1">
    <location>
        <begin position="18"/>
        <end position="161"/>
    </location>
</feature>
<sequence>MLRLSVCSLLWWQTCAASPPSLMELKALLGWSPERLANLHAALEKASEDDLRKLSTMLSPDEPKSCRDVADYETTVSTQRATVPQTSFIRGTSPRRREDTFYFRPDPLTYYDTAEERDVFERCADRCLKMGDECWFISVVPVPHRSCMIHTTLGALTSFSV</sequence>
<dbReference type="EMBL" id="HBKO01000646">
    <property type="protein sequence ID" value="CAE2194990.1"/>
    <property type="molecule type" value="Transcribed_RNA"/>
</dbReference>
<organism evidence="2">
    <name type="scientific">Prymnesium polylepis</name>
    <dbReference type="NCBI Taxonomy" id="72548"/>
    <lineage>
        <taxon>Eukaryota</taxon>
        <taxon>Haptista</taxon>
        <taxon>Haptophyta</taxon>
        <taxon>Prymnesiophyceae</taxon>
        <taxon>Prymnesiales</taxon>
        <taxon>Prymnesiaceae</taxon>
        <taxon>Prymnesium</taxon>
    </lineage>
</organism>
<keyword evidence="1" id="KW-0732">Signal</keyword>